<dbReference type="SUPFAM" id="SSF46689">
    <property type="entry name" value="Homeodomain-like"/>
    <property type="match status" value="1"/>
</dbReference>
<keyword evidence="6" id="KW-1185">Reference proteome</keyword>
<dbReference type="PANTHER" id="PTHR43479">
    <property type="entry name" value="ACREF/ENVCD OPERON REPRESSOR-RELATED"/>
    <property type="match status" value="1"/>
</dbReference>
<dbReference type="PANTHER" id="PTHR43479:SF22">
    <property type="entry name" value="TRANSCRIPTIONAL REGULATOR, TETR FAMILY"/>
    <property type="match status" value="1"/>
</dbReference>
<evidence type="ECO:0000313" key="6">
    <source>
        <dbReference type="Proteomes" id="UP001322664"/>
    </source>
</evidence>
<dbReference type="PRINTS" id="PR00455">
    <property type="entry name" value="HTHTETR"/>
</dbReference>
<evidence type="ECO:0000256" key="1">
    <source>
        <dbReference type="ARBA" id="ARBA00022491"/>
    </source>
</evidence>
<dbReference type="PROSITE" id="PS50977">
    <property type="entry name" value="HTH_TETR_2"/>
    <property type="match status" value="1"/>
</dbReference>
<evidence type="ECO:0000313" key="5">
    <source>
        <dbReference type="EMBL" id="WPK11649.1"/>
    </source>
</evidence>
<dbReference type="EMBL" id="CP137624">
    <property type="protein sequence ID" value="WPK11649.1"/>
    <property type="molecule type" value="Genomic_DNA"/>
</dbReference>
<accession>A0ABZ0RTW3</accession>
<dbReference type="Pfam" id="PF00440">
    <property type="entry name" value="TetR_N"/>
    <property type="match status" value="1"/>
</dbReference>
<dbReference type="Gene3D" id="1.10.357.10">
    <property type="entry name" value="Tetracycline Repressor, domain 2"/>
    <property type="match status" value="1"/>
</dbReference>
<protein>
    <submittedName>
        <fullName evidence="5">TetR/AcrR family transcriptional regulator</fullName>
    </submittedName>
</protein>
<dbReference type="InterPro" id="IPR009057">
    <property type="entry name" value="Homeodomain-like_sf"/>
</dbReference>
<reference evidence="5 6" key="1">
    <citation type="submission" date="2023-09" db="EMBL/GenBank/DDBJ databases">
        <authorList>
            <person name="Page C.A."/>
            <person name="Perez-Diaz I.M."/>
        </authorList>
    </citation>
    <scope>NUCLEOTIDE SEQUENCE [LARGE SCALE GENOMIC DNA]</scope>
    <source>
        <strain evidence="5 6">Ll15</strain>
    </source>
</reference>
<organism evidence="5 6">
    <name type="scientific">Lysinibacillus louembei</name>
    <dbReference type="NCBI Taxonomy" id="1470088"/>
    <lineage>
        <taxon>Bacteria</taxon>
        <taxon>Bacillati</taxon>
        <taxon>Bacillota</taxon>
        <taxon>Bacilli</taxon>
        <taxon>Bacillales</taxon>
        <taxon>Bacillaceae</taxon>
        <taxon>Lysinibacillus</taxon>
    </lineage>
</organism>
<evidence type="ECO:0000259" key="4">
    <source>
        <dbReference type="PROSITE" id="PS50977"/>
    </source>
</evidence>
<feature type="DNA-binding region" description="H-T-H motif" evidence="3">
    <location>
        <begin position="24"/>
        <end position="43"/>
    </location>
</feature>
<dbReference type="Proteomes" id="UP001322664">
    <property type="component" value="Chromosome"/>
</dbReference>
<evidence type="ECO:0000256" key="2">
    <source>
        <dbReference type="ARBA" id="ARBA00023125"/>
    </source>
</evidence>
<gene>
    <name evidence="5" type="ORF">R6U77_17420</name>
</gene>
<dbReference type="Gene3D" id="1.10.10.60">
    <property type="entry name" value="Homeodomain-like"/>
    <property type="match status" value="1"/>
</dbReference>
<feature type="domain" description="HTH tetR-type" evidence="4">
    <location>
        <begin position="1"/>
        <end position="61"/>
    </location>
</feature>
<proteinExistence type="predicted"/>
<evidence type="ECO:0000256" key="3">
    <source>
        <dbReference type="PROSITE-ProRule" id="PRU00335"/>
    </source>
</evidence>
<keyword evidence="1" id="KW-0678">Repressor</keyword>
<dbReference type="RefSeq" id="WP_319836610.1">
    <property type="nucleotide sequence ID" value="NZ_CP137624.1"/>
</dbReference>
<name>A0ABZ0RTW3_9BACI</name>
<keyword evidence="2 3" id="KW-0238">DNA-binding</keyword>
<dbReference type="InterPro" id="IPR001647">
    <property type="entry name" value="HTH_TetR"/>
</dbReference>
<sequence>MSKKQLILETAARLFTERGIDATSVQQITEACGISKGAFYLSFKSKDELIIEIIDYFVKDVAAKIDRSVTESQNTEEKLYNYYYQIFSIMQEHATLASAFFKEHTQFVSEEFIQKMAHYGAMMNTLIENLLLELYPQAAQHVYDLAIIVRGFISGYSEHLFHKGNSYPYDLQALAKSLVEKTTILATHTTIPFMTKEMAVISTTADTLITVENILREAHILSSYLDDELLQDSVRVITEQLQSKQPRPAIMQGMLNNLQADPVCNWFCYIVKKHMQKEG</sequence>
<dbReference type="InterPro" id="IPR050624">
    <property type="entry name" value="HTH-type_Tx_Regulator"/>
</dbReference>